<accession>A0AAD7L1M5</accession>
<evidence type="ECO:0000256" key="3">
    <source>
        <dbReference type="ARBA" id="ARBA00022833"/>
    </source>
</evidence>
<name>A0AAD7L1M5_QUISA</name>
<protein>
    <submittedName>
        <fullName evidence="8">Zinc finger BED domain-containing protein RICESLEEPER 2-like</fullName>
    </submittedName>
</protein>
<comment type="caution">
    <text evidence="8">The sequence shown here is derived from an EMBL/GenBank/DDBJ whole genome shotgun (WGS) entry which is preliminary data.</text>
</comment>
<evidence type="ECO:0000256" key="4">
    <source>
        <dbReference type="ARBA" id="ARBA00023015"/>
    </source>
</evidence>
<evidence type="ECO:0000256" key="2">
    <source>
        <dbReference type="ARBA" id="ARBA00022771"/>
    </source>
</evidence>
<feature type="domain" description="BED-type" evidence="7">
    <location>
        <begin position="26"/>
        <end position="72"/>
    </location>
</feature>
<dbReference type="SUPFAM" id="SSF53098">
    <property type="entry name" value="Ribonuclease H-like"/>
    <property type="match status" value="1"/>
</dbReference>
<dbReference type="GO" id="GO:0008270">
    <property type="term" value="F:zinc ion binding"/>
    <property type="evidence" value="ECO:0007669"/>
    <property type="project" value="UniProtKB-KW"/>
</dbReference>
<dbReference type="Pfam" id="PF02892">
    <property type="entry name" value="zf-BED"/>
    <property type="match status" value="1"/>
</dbReference>
<keyword evidence="2 6" id="KW-0863">Zinc-finger</keyword>
<evidence type="ECO:0000256" key="1">
    <source>
        <dbReference type="ARBA" id="ARBA00022723"/>
    </source>
</evidence>
<dbReference type="PANTHER" id="PTHR46481">
    <property type="entry name" value="ZINC FINGER BED DOMAIN-CONTAINING PROTEIN 4"/>
    <property type="match status" value="1"/>
</dbReference>
<dbReference type="InterPro" id="IPR012337">
    <property type="entry name" value="RNaseH-like_sf"/>
</dbReference>
<evidence type="ECO:0000313" key="8">
    <source>
        <dbReference type="EMBL" id="KAJ7949772.1"/>
    </source>
</evidence>
<keyword evidence="4" id="KW-0805">Transcription regulation</keyword>
<dbReference type="PANTHER" id="PTHR46481:SF11">
    <property type="entry name" value="ZINC FINGER BED DOMAIN-CONTAINING PROTEIN RICESLEEPER 2-LIKE"/>
    <property type="match status" value="1"/>
</dbReference>
<dbReference type="EMBL" id="JARAOO010000012">
    <property type="protein sequence ID" value="KAJ7949772.1"/>
    <property type="molecule type" value="Genomic_DNA"/>
</dbReference>
<dbReference type="AlphaFoldDB" id="A0AAD7L1M5"/>
<keyword evidence="5" id="KW-0804">Transcription</keyword>
<gene>
    <name evidence="8" type="ORF">O6P43_030071</name>
</gene>
<proteinExistence type="predicted"/>
<dbReference type="PROSITE" id="PS50808">
    <property type="entry name" value="ZF_BED"/>
    <property type="match status" value="1"/>
</dbReference>
<organism evidence="8 9">
    <name type="scientific">Quillaja saponaria</name>
    <name type="common">Soap bark tree</name>
    <dbReference type="NCBI Taxonomy" id="32244"/>
    <lineage>
        <taxon>Eukaryota</taxon>
        <taxon>Viridiplantae</taxon>
        <taxon>Streptophyta</taxon>
        <taxon>Embryophyta</taxon>
        <taxon>Tracheophyta</taxon>
        <taxon>Spermatophyta</taxon>
        <taxon>Magnoliopsida</taxon>
        <taxon>eudicotyledons</taxon>
        <taxon>Gunneridae</taxon>
        <taxon>Pentapetalae</taxon>
        <taxon>rosids</taxon>
        <taxon>fabids</taxon>
        <taxon>Fabales</taxon>
        <taxon>Quillajaceae</taxon>
        <taxon>Quillaja</taxon>
    </lineage>
</organism>
<dbReference type="InterPro" id="IPR003656">
    <property type="entry name" value="Znf_BED"/>
</dbReference>
<keyword evidence="9" id="KW-1185">Reference proteome</keyword>
<dbReference type="InterPro" id="IPR036236">
    <property type="entry name" value="Znf_C2H2_sf"/>
</dbReference>
<dbReference type="KEGG" id="qsa:O6P43_030071"/>
<keyword evidence="3" id="KW-0862">Zinc</keyword>
<dbReference type="InterPro" id="IPR052035">
    <property type="entry name" value="ZnF_BED_domain_contain"/>
</dbReference>
<evidence type="ECO:0000259" key="7">
    <source>
        <dbReference type="PROSITE" id="PS50808"/>
    </source>
</evidence>
<evidence type="ECO:0000313" key="9">
    <source>
        <dbReference type="Proteomes" id="UP001163823"/>
    </source>
</evidence>
<reference evidence="8" key="1">
    <citation type="journal article" date="2023" name="Science">
        <title>Elucidation of the pathway for biosynthesis of saponin adjuvants from the soapbark tree.</title>
        <authorList>
            <person name="Reed J."/>
            <person name="Orme A."/>
            <person name="El-Demerdash A."/>
            <person name="Owen C."/>
            <person name="Martin L.B.B."/>
            <person name="Misra R.C."/>
            <person name="Kikuchi S."/>
            <person name="Rejzek M."/>
            <person name="Martin A.C."/>
            <person name="Harkess A."/>
            <person name="Leebens-Mack J."/>
            <person name="Louveau T."/>
            <person name="Stephenson M.J."/>
            <person name="Osbourn A."/>
        </authorList>
    </citation>
    <scope>NUCLEOTIDE SEQUENCE</scope>
    <source>
        <strain evidence="8">S10</strain>
    </source>
</reference>
<sequence>MSIEDTASIDIEVEDTASVGEKRKVKAKSWVWNHFSKKKINGEDKAICHYCGKDFCGGSGKGTSHLGKHYKRCPTLKDLNISPKKKDQEESSFNPEIARNELAKMIILHEYPLSIVDHIGLKRYSTALQPSFKVVSRNTIKEDIMKIYESEKEVTMKFMEDNKGKVAITTDMWTASNQKKGFMAITAHYIDASWTLQSRILRFVHVLCPHTKEKLCQVLFDCLLHWDITKKISTVTFDNCSTNDAMIDVLLEKLDSSSLILAGSLIHMRCAAHVLNLVVKAGLQLVKSSVDKIRESVVFWKATPKREEKFEEAARHLLISYSKKLVLDVATRWNSTYLMLEIAIIYKSVFARLLRKRDI</sequence>
<dbReference type="Proteomes" id="UP001163823">
    <property type="component" value="Chromosome 12"/>
</dbReference>
<evidence type="ECO:0000256" key="6">
    <source>
        <dbReference type="PROSITE-ProRule" id="PRU00027"/>
    </source>
</evidence>
<dbReference type="SMART" id="SM00614">
    <property type="entry name" value="ZnF_BED"/>
    <property type="match status" value="1"/>
</dbReference>
<keyword evidence="1" id="KW-0479">Metal-binding</keyword>
<dbReference type="GO" id="GO:0003677">
    <property type="term" value="F:DNA binding"/>
    <property type="evidence" value="ECO:0007669"/>
    <property type="project" value="InterPro"/>
</dbReference>
<evidence type="ECO:0000256" key="5">
    <source>
        <dbReference type="ARBA" id="ARBA00023163"/>
    </source>
</evidence>
<dbReference type="SUPFAM" id="SSF57667">
    <property type="entry name" value="beta-beta-alpha zinc fingers"/>
    <property type="match status" value="1"/>
</dbReference>